<dbReference type="Proteomes" id="UP000204551">
    <property type="component" value="Chromosome"/>
</dbReference>
<evidence type="ECO:0000259" key="1">
    <source>
        <dbReference type="Pfam" id="PF21781"/>
    </source>
</evidence>
<dbReference type="KEGG" id="aalg:AREALGSMS7_01134"/>
<dbReference type="RefSeq" id="WP_093977570.1">
    <property type="nucleotide sequence ID" value="NZ_CP022515.1"/>
</dbReference>
<proteinExistence type="predicted"/>
<dbReference type="AlphaFoldDB" id="A0A221UT96"/>
<reference evidence="2 3" key="1">
    <citation type="submission" date="2017-07" db="EMBL/GenBank/DDBJ databases">
        <title>Genome Sequence of Arenibacter algicola Strain SMS7 Isolated from a culture of the Diatom Skeletonema marinoi.</title>
        <authorList>
            <person name="Topel M."/>
            <person name="Pinder M.I.M."/>
            <person name="Johansson O.N."/>
            <person name="Kourtchenko O."/>
            <person name="Godhe A."/>
            <person name="Clarke A.K."/>
        </authorList>
    </citation>
    <scope>NUCLEOTIDE SEQUENCE [LARGE SCALE GENOMIC DNA]</scope>
    <source>
        <strain evidence="2 3">SMS7</strain>
    </source>
</reference>
<dbReference type="STRING" id="616991.GCA_000733925_04268"/>
<name>A0A221UT96_9FLAO</name>
<feature type="domain" description="DUF6876" evidence="1">
    <location>
        <begin position="7"/>
        <end position="126"/>
    </location>
</feature>
<organism evidence="2 3">
    <name type="scientific">Arenibacter algicola</name>
    <dbReference type="NCBI Taxonomy" id="616991"/>
    <lineage>
        <taxon>Bacteria</taxon>
        <taxon>Pseudomonadati</taxon>
        <taxon>Bacteroidota</taxon>
        <taxon>Flavobacteriia</taxon>
        <taxon>Flavobacteriales</taxon>
        <taxon>Flavobacteriaceae</taxon>
        <taxon>Arenibacter</taxon>
    </lineage>
</organism>
<evidence type="ECO:0000313" key="3">
    <source>
        <dbReference type="Proteomes" id="UP000204551"/>
    </source>
</evidence>
<accession>A0A221UT96</accession>
<dbReference type="eggNOG" id="ENOG5032ZB4">
    <property type="taxonomic scope" value="Bacteria"/>
</dbReference>
<evidence type="ECO:0000313" key="2">
    <source>
        <dbReference type="EMBL" id="ASO04609.1"/>
    </source>
</evidence>
<dbReference type="Pfam" id="PF21781">
    <property type="entry name" value="DUF6876"/>
    <property type="match status" value="1"/>
</dbReference>
<protein>
    <recommendedName>
        <fullName evidence="1">DUF6876 domain-containing protein</fullName>
    </recommendedName>
</protein>
<sequence length="126" mass="14770">MRAQNNEILEGLQHFHGSEMLYQIPLMGTRYTEGIKYLANAAECYWLITDASIMAKSLMTISRFITVDFKRLSQEKQDHSGYEAEIIYSDGNDNILESHRYRITDFPLDELRLYFVDNTLMLPSEY</sequence>
<dbReference type="InterPro" id="IPR049241">
    <property type="entry name" value="DUF6876"/>
</dbReference>
<dbReference type="EMBL" id="CP022515">
    <property type="protein sequence ID" value="ASO04609.1"/>
    <property type="molecule type" value="Genomic_DNA"/>
</dbReference>
<gene>
    <name evidence="2" type="ORF">AREALGSMS7_01134</name>
</gene>